<feature type="compositionally biased region" description="Polar residues" evidence="2">
    <location>
        <begin position="89"/>
        <end position="106"/>
    </location>
</feature>
<feature type="compositionally biased region" description="Basic and acidic residues" evidence="2">
    <location>
        <begin position="538"/>
        <end position="592"/>
    </location>
</feature>
<evidence type="ECO:0000256" key="1">
    <source>
        <dbReference type="SAM" id="Coils"/>
    </source>
</evidence>
<name>G0MAF5_CAEBE</name>
<feature type="compositionally biased region" description="Basic and acidic residues" evidence="2">
    <location>
        <begin position="471"/>
        <end position="505"/>
    </location>
</feature>
<feature type="compositionally biased region" description="Low complexity" evidence="2">
    <location>
        <begin position="897"/>
        <end position="911"/>
    </location>
</feature>
<dbReference type="InParanoid" id="G0MAF5"/>
<proteinExistence type="predicted"/>
<feature type="compositionally biased region" description="Low complexity" evidence="2">
    <location>
        <begin position="858"/>
        <end position="872"/>
    </location>
</feature>
<feature type="compositionally biased region" description="Polar residues" evidence="2">
    <location>
        <begin position="791"/>
        <end position="802"/>
    </location>
</feature>
<evidence type="ECO:0000313" key="3">
    <source>
        <dbReference type="EMBL" id="EGT40743.1"/>
    </source>
</evidence>
<organism evidence="4">
    <name type="scientific">Caenorhabditis brenneri</name>
    <name type="common">Nematode worm</name>
    <dbReference type="NCBI Taxonomy" id="135651"/>
    <lineage>
        <taxon>Eukaryota</taxon>
        <taxon>Metazoa</taxon>
        <taxon>Ecdysozoa</taxon>
        <taxon>Nematoda</taxon>
        <taxon>Chromadorea</taxon>
        <taxon>Rhabditida</taxon>
        <taxon>Rhabditina</taxon>
        <taxon>Rhabditomorpha</taxon>
        <taxon>Rhabditoidea</taxon>
        <taxon>Rhabditidae</taxon>
        <taxon>Peloderinae</taxon>
        <taxon>Caenorhabditis</taxon>
    </lineage>
</organism>
<gene>
    <name evidence="3" type="ORF">CAEBREN_14964</name>
</gene>
<feature type="region of interest" description="Disordered" evidence="2">
    <location>
        <begin position="528"/>
        <end position="642"/>
    </location>
</feature>
<feature type="compositionally biased region" description="Polar residues" evidence="2">
    <location>
        <begin position="917"/>
        <end position="931"/>
    </location>
</feature>
<feature type="region of interest" description="Disordered" evidence="2">
    <location>
        <begin position="943"/>
        <end position="1072"/>
    </location>
</feature>
<feature type="region of interest" description="Disordered" evidence="2">
    <location>
        <begin position="462"/>
        <end position="515"/>
    </location>
</feature>
<keyword evidence="1" id="KW-0175">Coiled coil</keyword>
<feature type="compositionally biased region" description="Polar residues" evidence="2">
    <location>
        <begin position="242"/>
        <end position="262"/>
    </location>
</feature>
<feature type="compositionally biased region" description="Basic and acidic residues" evidence="2">
    <location>
        <begin position="55"/>
        <end position="69"/>
    </location>
</feature>
<feature type="compositionally biased region" description="Low complexity" evidence="2">
    <location>
        <begin position="811"/>
        <end position="823"/>
    </location>
</feature>
<dbReference type="AlphaFoldDB" id="G0MAF5"/>
<keyword evidence="4" id="KW-1185">Reference proteome</keyword>
<feature type="compositionally biased region" description="Polar residues" evidence="2">
    <location>
        <begin position="506"/>
        <end position="515"/>
    </location>
</feature>
<feature type="region of interest" description="Disordered" evidence="2">
    <location>
        <begin position="782"/>
        <end position="931"/>
    </location>
</feature>
<feature type="compositionally biased region" description="Polar residues" evidence="2">
    <location>
        <begin position="973"/>
        <end position="1007"/>
    </location>
</feature>
<feature type="region of interest" description="Disordered" evidence="2">
    <location>
        <begin position="724"/>
        <end position="747"/>
    </location>
</feature>
<dbReference type="EMBL" id="GL379788">
    <property type="protein sequence ID" value="EGT40743.1"/>
    <property type="molecule type" value="Genomic_DNA"/>
</dbReference>
<feature type="compositionally biased region" description="Low complexity" evidence="2">
    <location>
        <begin position="958"/>
        <end position="969"/>
    </location>
</feature>
<dbReference type="HOGENOM" id="CLU_274879_0_0_1"/>
<feature type="compositionally biased region" description="Polar residues" evidence="2">
    <location>
        <begin position="836"/>
        <end position="851"/>
    </location>
</feature>
<feature type="region of interest" description="Disordered" evidence="2">
    <location>
        <begin position="284"/>
        <end position="374"/>
    </location>
</feature>
<feature type="compositionally biased region" description="Polar residues" evidence="2">
    <location>
        <begin position="1043"/>
        <end position="1052"/>
    </location>
</feature>
<sequence length="1164" mass="129761">MDHLKGNGEGELPDDQKVRSSEALGGSGENLKDGAQETQNLESDMAEKLNTVSLSDKETEATKSSDEQQVRSSEALGGSEENLEDGAQEMQNLETDMAEKSQTVSLSDKETEATNDSDEVIVQLTSGAASEQNDQVDQGVMAETVTATESATSTSREINVFTAVDAAQELQNLETDMAEKLNTVSLSEKKTEAAKDSDETPVEEVPMDSCWGSAFRSNLDFDAPPSDERVERLKILEEIRRAQSSSTKATAPLTSSSDNSWAAHTFSPYGTEYNCLSNDLQSLQNHPLLDEQPDFSSESENDEDEVDEQIRAAQQALRDDSNSEFSTDDEGPDPCLPIEIPERFSAREAEREENAPREAQMMSTGQTSARPYIVTPVPVSPSEVLEVAPSTIDEDSDDEESRLYLERGMRFAMEHMQELIEDYDRRTGAGVRTHDDDDDMTAIVNSGKGNAQKVHDVKVLEKKSALPGESSTKEVKQSEDRLESSSTRIDVRRENCGTEVRRQDDNTNAIVNSGEESVLKAHDVKVLEKKSAVPGESSTKEVKQSEDRLESSSTITDDRRENCSSTSREYERLQKEVADQAKMSEKLNKIDRNNAPARGPSFEDDRFFDESSDYGHEQIRSSDSEDDNSDASSTRCRAGSDLCGEIPGPHDEFVVKDDGMFSTQHRFAPATNGVSNKKPKFVKGEDFWRTYLRACVQQNVGSACVQMNVGSACVQQNVEAPSEEKVTESNEKVESEEEMRARKAEEERLNEEFLKTLDADSLKADAIARSYNQQQLWKQQEQRASAWMHQPTEQQHPQQNLQYHPVPRYNSSHSHSQPVQSQSEGPGYGWDRQDSRSQYGNGSTQFNNMPQQHPAPRYNSSYSNAQSSQSQYGGPGYGSNGQDTRQQYGMGFIQYDSRPQQSSSSFGGPSQYHAHNAPSNYGHNEGDQQCGSAAYGANQFVDNRPQQSSSTFGGPPHYQQQYGSSEYGYNGWDQRQQQRPPTNASSRPSYDQQQYAPPQQLSSSNQEPGRGRQQAQGGWEAPQRFRDGDRGNCGNGGFPPGNAQPQHRSPQDTAPGYDSDGESLDDFGLPPVQRRRRHYEADDFEPILYLEDYYSDEEIAHKFLKFVKANEFAAIPTLNSELRKPPNFMFPGFNPLIFVRQHMEGVIRVEYIEHDAVFKLVNGE</sequence>
<protein>
    <submittedName>
        <fullName evidence="3">Uncharacterized protein</fullName>
    </submittedName>
</protein>
<feature type="compositionally biased region" description="Acidic residues" evidence="2">
    <location>
        <begin position="291"/>
        <end position="307"/>
    </location>
</feature>
<feature type="compositionally biased region" description="Polar residues" evidence="2">
    <location>
        <begin position="943"/>
        <end position="952"/>
    </location>
</feature>
<feature type="region of interest" description="Disordered" evidence="2">
    <location>
        <begin position="1"/>
        <end position="118"/>
    </location>
</feature>
<dbReference type="Proteomes" id="UP000008068">
    <property type="component" value="Unassembled WGS sequence"/>
</dbReference>
<feature type="coiled-coil region" evidence="1">
    <location>
        <begin position="163"/>
        <end position="190"/>
    </location>
</feature>
<evidence type="ECO:0000256" key="2">
    <source>
        <dbReference type="SAM" id="MobiDB-lite"/>
    </source>
</evidence>
<accession>G0MAF5</accession>
<reference evidence="4" key="1">
    <citation type="submission" date="2011-07" db="EMBL/GenBank/DDBJ databases">
        <authorList>
            <consortium name="Caenorhabditis brenneri Sequencing and Analysis Consortium"/>
            <person name="Wilson R.K."/>
        </authorList>
    </citation>
    <scope>NUCLEOTIDE SEQUENCE [LARGE SCALE GENOMIC DNA]</scope>
    <source>
        <strain evidence="4">PB2801</strain>
    </source>
</reference>
<evidence type="ECO:0000313" key="4">
    <source>
        <dbReference type="Proteomes" id="UP000008068"/>
    </source>
</evidence>
<feature type="compositionally biased region" description="Basic and acidic residues" evidence="2">
    <location>
        <begin position="1"/>
        <end position="20"/>
    </location>
</feature>
<feature type="compositionally biased region" description="Basic and acidic residues" evidence="2">
    <location>
        <begin position="340"/>
        <end position="356"/>
    </location>
</feature>
<feature type="compositionally biased region" description="Basic and acidic residues" evidence="2">
    <location>
        <begin position="601"/>
        <end position="623"/>
    </location>
</feature>
<feature type="region of interest" description="Disordered" evidence="2">
    <location>
        <begin position="241"/>
        <end position="264"/>
    </location>
</feature>